<dbReference type="RefSeq" id="WP_206101176.1">
    <property type="nucleotide sequence ID" value="NZ_CP070969.1"/>
</dbReference>
<accession>A0ABX7L9Y1</accession>
<gene>
    <name evidence="1" type="ORF">JRJ22_19985</name>
</gene>
<keyword evidence="2" id="KW-1185">Reference proteome</keyword>
<reference evidence="1 2" key="1">
    <citation type="submission" date="2021-02" db="EMBL/GenBank/DDBJ databases">
        <title>Paenibacillus tianjinensis sp. nov.</title>
        <authorList>
            <person name="Liu H."/>
        </authorList>
    </citation>
    <scope>NUCLEOTIDE SEQUENCE [LARGE SCALE GENOMIC DNA]</scope>
    <source>
        <strain evidence="1 2">TB2019</strain>
    </source>
</reference>
<name>A0ABX7L9Y1_9BACL</name>
<proteinExistence type="predicted"/>
<dbReference type="Proteomes" id="UP000663452">
    <property type="component" value="Chromosome"/>
</dbReference>
<dbReference type="EMBL" id="CP070969">
    <property type="protein sequence ID" value="QSF43543.1"/>
    <property type="molecule type" value="Genomic_DNA"/>
</dbReference>
<evidence type="ECO:0000313" key="1">
    <source>
        <dbReference type="EMBL" id="QSF43543.1"/>
    </source>
</evidence>
<evidence type="ECO:0000313" key="2">
    <source>
        <dbReference type="Proteomes" id="UP000663452"/>
    </source>
</evidence>
<protein>
    <recommendedName>
        <fullName evidence="3">Phage protein, HK97 gp10 family</fullName>
    </recommendedName>
</protein>
<evidence type="ECO:0008006" key="3">
    <source>
        <dbReference type="Google" id="ProtNLM"/>
    </source>
</evidence>
<organism evidence="1 2">
    <name type="scientific">Paenibacillus tianjinensis</name>
    <dbReference type="NCBI Taxonomy" id="2810347"/>
    <lineage>
        <taxon>Bacteria</taxon>
        <taxon>Bacillati</taxon>
        <taxon>Bacillota</taxon>
        <taxon>Bacilli</taxon>
        <taxon>Bacillales</taxon>
        <taxon>Paenibacillaceae</taxon>
        <taxon>Paenibacillus</taxon>
    </lineage>
</organism>
<sequence>MNFKNVNDLAKYINQQVLSKTLKEDVGEKLVRPKMKENIQSEVYDVYEPVIYERLGENGGLIDDANIHVDMVNSNTVSIESKRMDDNRDVSVIVETGVGYNEEWPFPYTHKARPFTEVTRDEIRNDGSVEHAIYNGLKRQGLNVKK</sequence>